<keyword evidence="4 11" id="KW-1133">Transmembrane helix</keyword>
<evidence type="ECO:0000313" key="15">
    <source>
        <dbReference type="Proteomes" id="UP001610334"/>
    </source>
</evidence>
<evidence type="ECO:0000256" key="3">
    <source>
        <dbReference type="ARBA" id="ARBA00022692"/>
    </source>
</evidence>
<evidence type="ECO:0000259" key="13">
    <source>
        <dbReference type="Pfam" id="PF01529"/>
    </source>
</evidence>
<keyword evidence="7" id="KW-0449">Lipoprotein</keyword>
<comment type="domain">
    <text evidence="11">The DHHC domain is required for palmitoyltransferase activity.</text>
</comment>
<feature type="transmembrane region" description="Helical" evidence="11">
    <location>
        <begin position="218"/>
        <end position="238"/>
    </location>
</feature>
<feature type="compositionally biased region" description="Pro residues" evidence="12">
    <location>
        <begin position="324"/>
        <end position="336"/>
    </location>
</feature>
<keyword evidence="3 11" id="KW-0812">Transmembrane</keyword>
<evidence type="ECO:0000256" key="1">
    <source>
        <dbReference type="ARBA" id="ARBA00004141"/>
    </source>
</evidence>
<dbReference type="PROSITE" id="PS51257">
    <property type="entry name" value="PROKAR_LIPOPROTEIN"/>
    <property type="match status" value="1"/>
</dbReference>
<feature type="domain" description="Palmitoyltransferase DHHC" evidence="13">
    <location>
        <begin position="171"/>
        <end position="287"/>
    </location>
</feature>
<comment type="similarity">
    <text evidence="9">Belongs to the DHHC palmitoyltransferase family. PFA5 subfamily.</text>
</comment>
<keyword evidence="5 11" id="KW-0472">Membrane</keyword>
<keyword evidence="15" id="KW-1185">Reference proteome</keyword>
<feature type="compositionally biased region" description="Pro residues" evidence="12">
    <location>
        <begin position="344"/>
        <end position="362"/>
    </location>
</feature>
<dbReference type="PANTHER" id="PTHR22883:SF23">
    <property type="entry name" value="PALMITOYLTRANSFERASE ZDHHC6"/>
    <property type="match status" value="1"/>
</dbReference>
<dbReference type="PROSITE" id="PS50216">
    <property type="entry name" value="DHHC"/>
    <property type="match status" value="1"/>
</dbReference>
<evidence type="ECO:0000256" key="5">
    <source>
        <dbReference type="ARBA" id="ARBA00023136"/>
    </source>
</evidence>
<dbReference type="EMBL" id="JBFXLT010000086">
    <property type="protein sequence ID" value="KAL2809559.1"/>
    <property type="molecule type" value="Genomic_DNA"/>
</dbReference>
<keyword evidence="8 11" id="KW-0012">Acyltransferase</keyword>
<comment type="catalytic activity">
    <reaction evidence="10 11">
        <text>L-cysteinyl-[protein] + hexadecanoyl-CoA = S-hexadecanoyl-L-cysteinyl-[protein] + CoA</text>
        <dbReference type="Rhea" id="RHEA:36683"/>
        <dbReference type="Rhea" id="RHEA-COMP:10131"/>
        <dbReference type="Rhea" id="RHEA-COMP:11032"/>
        <dbReference type="ChEBI" id="CHEBI:29950"/>
        <dbReference type="ChEBI" id="CHEBI:57287"/>
        <dbReference type="ChEBI" id="CHEBI:57379"/>
        <dbReference type="ChEBI" id="CHEBI:74151"/>
        <dbReference type="EC" id="2.3.1.225"/>
    </reaction>
</comment>
<dbReference type="Pfam" id="PF01529">
    <property type="entry name" value="DHHC"/>
    <property type="match status" value="1"/>
</dbReference>
<feature type="compositionally biased region" description="Polar residues" evidence="12">
    <location>
        <begin position="439"/>
        <end position="448"/>
    </location>
</feature>
<keyword evidence="2 11" id="KW-0808">Transferase</keyword>
<dbReference type="PANTHER" id="PTHR22883">
    <property type="entry name" value="ZINC FINGER DHHC DOMAIN CONTAINING PROTEIN"/>
    <property type="match status" value="1"/>
</dbReference>
<feature type="compositionally biased region" description="Basic residues" evidence="12">
    <location>
        <begin position="451"/>
        <end position="467"/>
    </location>
</feature>
<evidence type="ECO:0000256" key="11">
    <source>
        <dbReference type="RuleBase" id="RU079119"/>
    </source>
</evidence>
<feature type="region of interest" description="Disordered" evidence="12">
    <location>
        <begin position="431"/>
        <end position="467"/>
    </location>
</feature>
<reference evidence="14 15" key="1">
    <citation type="submission" date="2024-07" db="EMBL/GenBank/DDBJ databases">
        <title>Section-level genome sequencing and comparative genomics of Aspergillus sections Usti and Cavernicolus.</title>
        <authorList>
            <consortium name="Lawrence Berkeley National Laboratory"/>
            <person name="Nybo J.L."/>
            <person name="Vesth T.C."/>
            <person name="Theobald S."/>
            <person name="Frisvad J.C."/>
            <person name="Larsen T.O."/>
            <person name="Kjaerboelling I."/>
            <person name="Rothschild-Mancinelli K."/>
            <person name="Lyhne E.K."/>
            <person name="Kogle M.E."/>
            <person name="Barry K."/>
            <person name="Clum A."/>
            <person name="Na H."/>
            <person name="Ledsgaard L."/>
            <person name="Lin J."/>
            <person name="Lipzen A."/>
            <person name="Kuo A."/>
            <person name="Riley R."/>
            <person name="Mondo S."/>
            <person name="Labutti K."/>
            <person name="Haridas S."/>
            <person name="Pangalinan J."/>
            <person name="Salamov A.A."/>
            <person name="Simmons B.A."/>
            <person name="Magnuson J.K."/>
            <person name="Chen J."/>
            <person name="Drula E."/>
            <person name="Henrissat B."/>
            <person name="Wiebenga A."/>
            <person name="Lubbers R.J."/>
            <person name="Gomes A.C."/>
            <person name="Makela M.R."/>
            <person name="Stajich J."/>
            <person name="Grigoriev I.V."/>
            <person name="Mortensen U.H."/>
            <person name="De Vries R.P."/>
            <person name="Baker S.E."/>
            <person name="Andersen M.R."/>
        </authorList>
    </citation>
    <scope>NUCLEOTIDE SEQUENCE [LARGE SCALE GENOMIC DNA]</scope>
    <source>
        <strain evidence="14 15">CBS 588.65</strain>
    </source>
</reference>
<evidence type="ECO:0000256" key="8">
    <source>
        <dbReference type="ARBA" id="ARBA00023315"/>
    </source>
</evidence>
<organism evidence="14 15">
    <name type="scientific">Aspergillus granulosus</name>
    <dbReference type="NCBI Taxonomy" id="176169"/>
    <lineage>
        <taxon>Eukaryota</taxon>
        <taxon>Fungi</taxon>
        <taxon>Dikarya</taxon>
        <taxon>Ascomycota</taxon>
        <taxon>Pezizomycotina</taxon>
        <taxon>Eurotiomycetes</taxon>
        <taxon>Eurotiomycetidae</taxon>
        <taxon>Eurotiales</taxon>
        <taxon>Aspergillaceae</taxon>
        <taxon>Aspergillus</taxon>
        <taxon>Aspergillus subgen. Nidulantes</taxon>
    </lineage>
</organism>
<feature type="region of interest" description="Disordered" evidence="12">
    <location>
        <begin position="324"/>
        <end position="365"/>
    </location>
</feature>
<sequence>MARQSDHRVNLIVARIIPLILFGVGIYACYAITKTLCIDYLIHPTPEYTRASRPGAGAAIIAVFYILLLFVAITYLRLLYTVIWNPDLLPRSSPPTSEQHHTHAPARNSRERHRKRRRRHRKSISDKPDVDVERALDNNGGPLVLPWDTAGLENFYKRDVFVCQPDGRPIYCSKCLHYKPDRTHHCREVDRCVRKMDHFCPWVGGVVSEKSFKFFIQFVFYTAVFCTFVLIVCAIFTAELRRDTGDVNPHWVIGIGLSGFFGIFTFGMTLSSLQLAALNLTTIENLSRRSVVWTLAIRVPNHVLSKLQPGSRWAPTFRTLTYPLPPVPLPPPPMPAQPGSGEGHPPPQPPPTVQPPPPPPPTDGEQHVFAILQTLPGENPFDLGSPLKNLQQVLGNSIIDWFLPLKHTPCGDHSSLESEFALGPVVARLKREAGLDSPPESNESTPTDARSKRKRRHGKHHRRASES</sequence>
<evidence type="ECO:0000256" key="6">
    <source>
        <dbReference type="ARBA" id="ARBA00023139"/>
    </source>
</evidence>
<evidence type="ECO:0000256" key="4">
    <source>
        <dbReference type="ARBA" id="ARBA00022989"/>
    </source>
</evidence>
<feature type="compositionally biased region" description="Basic residues" evidence="12">
    <location>
        <begin position="110"/>
        <end position="122"/>
    </location>
</feature>
<evidence type="ECO:0000256" key="10">
    <source>
        <dbReference type="ARBA" id="ARBA00048048"/>
    </source>
</evidence>
<accession>A0ABR4H283</accession>
<evidence type="ECO:0000256" key="2">
    <source>
        <dbReference type="ARBA" id="ARBA00022679"/>
    </source>
</evidence>
<dbReference type="InterPro" id="IPR039859">
    <property type="entry name" value="PFA4/ZDH16/20/ERF2-like"/>
</dbReference>
<feature type="transmembrane region" description="Helical" evidence="11">
    <location>
        <begin position="53"/>
        <end position="76"/>
    </location>
</feature>
<name>A0ABR4H283_9EURO</name>
<comment type="caution">
    <text evidence="14">The sequence shown here is derived from an EMBL/GenBank/DDBJ whole genome shotgun (WGS) entry which is preliminary data.</text>
</comment>
<proteinExistence type="inferred from homology"/>
<feature type="transmembrane region" description="Helical" evidence="11">
    <location>
        <begin position="12"/>
        <end position="33"/>
    </location>
</feature>
<keyword evidence="6" id="KW-0564">Palmitate</keyword>
<evidence type="ECO:0000313" key="14">
    <source>
        <dbReference type="EMBL" id="KAL2809559.1"/>
    </source>
</evidence>
<gene>
    <name evidence="14" type="ORF">BJX63DRAFT_423711</name>
</gene>
<protein>
    <recommendedName>
        <fullName evidence="11">Palmitoyltransferase</fullName>
        <ecNumber evidence="11">2.3.1.225</ecNumber>
    </recommendedName>
</protein>
<evidence type="ECO:0000256" key="9">
    <source>
        <dbReference type="ARBA" id="ARBA00038298"/>
    </source>
</evidence>
<feature type="region of interest" description="Disordered" evidence="12">
    <location>
        <begin position="93"/>
        <end position="125"/>
    </location>
</feature>
<dbReference type="EC" id="2.3.1.225" evidence="11"/>
<feature type="transmembrane region" description="Helical" evidence="11">
    <location>
        <begin position="250"/>
        <end position="280"/>
    </location>
</feature>
<evidence type="ECO:0000256" key="12">
    <source>
        <dbReference type="SAM" id="MobiDB-lite"/>
    </source>
</evidence>
<evidence type="ECO:0000256" key="7">
    <source>
        <dbReference type="ARBA" id="ARBA00023288"/>
    </source>
</evidence>
<dbReference type="Proteomes" id="UP001610334">
    <property type="component" value="Unassembled WGS sequence"/>
</dbReference>
<comment type="subcellular location">
    <subcellularLocation>
        <location evidence="1">Membrane</location>
        <topology evidence="1">Multi-pass membrane protein</topology>
    </subcellularLocation>
</comment>
<dbReference type="InterPro" id="IPR001594">
    <property type="entry name" value="Palmitoyltrfase_DHHC"/>
</dbReference>